<comment type="similarity">
    <text evidence="1 7">Belongs to the aldehyde dehydrogenase family.</text>
</comment>
<evidence type="ECO:0000313" key="9">
    <source>
        <dbReference type="EMBL" id="QEK14922.1"/>
    </source>
</evidence>
<sequence>MPKDILGKLELSEVNSGVFYGEWMPIDGRELISSHSPIDGKEIAKVTIAGREDYEMVIKKAQESFDVWSEIPAPERGQIIREIGDELRQKKEALARLVTLEVGKILTEGRGEVQEMIDIADFAVGLSRQLYGLTIASERKDHVLCERWHPLGPIGVITAFNFPCAVWSWNAFIAAAVGDVVVWKPSTKAPLTAIATTKIVNSVLERHGLPPIFFLVIGKGSTVGNWMAEDKRLPLISFTGSTATGRKVYEKVAKRIGRVILELGGNNAAIVSDKADMRIALKGVAFGALATAGQRCTTTRRLILHERIYDEFLDKLIKVYKNVKIGNPLEPDTLIGPLIDEEAVKKYEGAIERAVAEGGRILYGGKRLEGCYVMPTIIEAHPDMRVVKEETFAPILYVFKYSTIEEALELNNSVPQGLSSAIFTNDLREAEYFLAHSDCGIANVNTSTAGAEIGGAFGGEKDTGVGREAGGDAWKFYARRQTATVNYSRDLPLAQGVKFDIE</sequence>
<evidence type="ECO:0000256" key="4">
    <source>
        <dbReference type="ARBA" id="ARBA00023027"/>
    </source>
</evidence>
<dbReference type="InterPro" id="IPR029510">
    <property type="entry name" value="Ald_DH_CS_GLU"/>
</dbReference>
<evidence type="ECO:0000256" key="2">
    <source>
        <dbReference type="ARBA" id="ARBA00011881"/>
    </source>
</evidence>
<evidence type="ECO:0000256" key="3">
    <source>
        <dbReference type="ARBA" id="ARBA00023002"/>
    </source>
</evidence>
<dbReference type="GeneID" id="41609644"/>
<evidence type="ECO:0000259" key="8">
    <source>
        <dbReference type="Pfam" id="PF00171"/>
    </source>
</evidence>
<dbReference type="FunFam" id="3.40.309.10:FF:000018">
    <property type="entry name" value="Alpha-aminoadipic semialdehyde dehydrogenase"/>
    <property type="match status" value="1"/>
</dbReference>
<dbReference type="EMBL" id="CP041932">
    <property type="protein sequence ID" value="QEK14922.1"/>
    <property type="molecule type" value="Genomic_DNA"/>
</dbReference>
<evidence type="ECO:0000256" key="6">
    <source>
        <dbReference type="PROSITE-ProRule" id="PRU10007"/>
    </source>
</evidence>
<dbReference type="EC" id="1.2.1.3" evidence="5"/>
<evidence type="ECO:0000256" key="7">
    <source>
        <dbReference type="RuleBase" id="RU003345"/>
    </source>
</evidence>
<accession>A0A5C0SLQ4</accession>
<evidence type="ECO:0000256" key="1">
    <source>
        <dbReference type="ARBA" id="ARBA00009986"/>
    </source>
</evidence>
<dbReference type="Gene3D" id="3.40.605.10">
    <property type="entry name" value="Aldehyde Dehydrogenase, Chain A, domain 1"/>
    <property type="match status" value="1"/>
</dbReference>
<comment type="subunit">
    <text evidence="2">Homotetramer.</text>
</comment>
<protein>
    <recommendedName>
        <fullName evidence="5">aldehyde dehydrogenase (NAD(+))</fullName>
        <ecNumber evidence="5">1.2.1.3</ecNumber>
    </recommendedName>
</protein>
<gene>
    <name evidence="9" type="ORF">FPV09_07275</name>
</gene>
<dbReference type="InterPro" id="IPR044638">
    <property type="entry name" value="ALDH7A1-like"/>
</dbReference>
<dbReference type="KEGG" id="them:FPV09_07275"/>
<keyword evidence="4" id="KW-0520">NAD</keyword>
<dbReference type="InterPro" id="IPR016162">
    <property type="entry name" value="Ald_DH_N"/>
</dbReference>
<dbReference type="RefSeq" id="WP_148882891.1">
    <property type="nucleotide sequence ID" value="NZ_CP041932.1"/>
</dbReference>
<dbReference type="GO" id="GO:0004029">
    <property type="term" value="F:aldehyde dehydrogenase (NAD+) activity"/>
    <property type="evidence" value="ECO:0007669"/>
    <property type="project" value="UniProtKB-EC"/>
</dbReference>
<dbReference type="PANTHER" id="PTHR43521">
    <property type="entry name" value="ALPHA-AMINOADIPIC SEMIALDEHYDE DEHYDROGENASE"/>
    <property type="match status" value="1"/>
</dbReference>
<dbReference type="Gene3D" id="3.40.309.10">
    <property type="entry name" value="Aldehyde Dehydrogenase, Chain A, domain 2"/>
    <property type="match status" value="1"/>
</dbReference>
<dbReference type="InterPro" id="IPR016161">
    <property type="entry name" value="Ald_DH/histidinol_DH"/>
</dbReference>
<reference evidence="9 10" key="1">
    <citation type="submission" date="2019-07" db="EMBL/GenBank/DDBJ databases">
        <title>Complete genome of Thermococcus acidophilus.</title>
        <authorList>
            <person name="Li X."/>
        </authorList>
    </citation>
    <scope>NUCLEOTIDE SEQUENCE [LARGE SCALE GENOMIC DNA]</scope>
    <source>
        <strain evidence="9 10">SY113</strain>
    </source>
</reference>
<dbReference type="Pfam" id="PF00171">
    <property type="entry name" value="Aldedh"/>
    <property type="match status" value="1"/>
</dbReference>
<dbReference type="Proteomes" id="UP000322631">
    <property type="component" value="Chromosome"/>
</dbReference>
<dbReference type="AlphaFoldDB" id="A0A5C0SLQ4"/>
<feature type="active site" evidence="6">
    <location>
        <position position="262"/>
    </location>
</feature>
<feature type="domain" description="Aldehyde dehydrogenase" evidence="8">
    <location>
        <begin position="23"/>
        <end position="482"/>
    </location>
</feature>
<dbReference type="PANTHER" id="PTHR43521:SF1">
    <property type="entry name" value="ALPHA-AMINOADIPIC SEMIALDEHYDE DEHYDROGENASE"/>
    <property type="match status" value="1"/>
</dbReference>
<dbReference type="InterPro" id="IPR016163">
    <property type="entry name" value="Ald_DH_C"/>
</dbReference>
<evidence type="ECO:0000256" key="5">
    <source>
        <dbReference type="ARBA" id="ARBA00024226"/>
    </source>
</evidence>
<name>A0A5C0SLQ4_9EURY</name>
<evidence type="ECO:0000313" key="10">
    <source>
        <dbReference type="Proteomes" id="UP000322631"/>
    </source>
</evidence>
<dbReference type="InterPro" id="IPR015590">
    <property type="entry name" value="Aldehyde_DH_dom"/>
</dbReference>
<dbReference type="SUPFAM" id="SSF53720">
    <property type="entry name" value="ALDH-like"/>
    <property type="match status" value="1"/>
</dbReference>
<organism evidence="9 10">
    <name type="scientific">Thermococcus aciditolerans</name>
    <dbReference type="NCBI Taxonomy" id="2598455"/>
    <lineage>
        <taxon>Archaea</taxon>
        <taxon>Methanobacteriati</taxon>
        <taxon>Methanobacteriota</taxon>
        <taxon>Thermococci</taxon>
        <taxon>Thermococcales</taxon>
        <taxon>Thermococcaceae</taxon>
        <taxon>Thermococcus</taxon>
    </lineage>
</organism>
<dbReference type="CDD" id="cd07130">
    <property type="entry name" value="ALDH_F7_AASADH"/>
    <property type="match status" value="1"/>
</dbReference>
<keyword evidence="3 7" id="KW-0560">Oxidoreductase</keyword>
<proteinExistence type="inferred from homology"/>
<dbReference type="PROSITE" id="PS00687">
    <property type="entry name" value="ALDEHYDE_DEHYDR_GLU"/>
    <property type="match status" value="1"/>
</dbReference>
<keyword evidence="10" id="KW-1185">Reference proteome</keyword>